<gene>
    <name evidence="2" type="ORF">ROZALSC1DRAFT_30141</name>
</gene>
<proteinExistence type="predicted"/>
<protein>
    <recommendedName>
        <fullName evidence="4">RNI-like protein</fullName>
    </recommendedName>
</protein>
<dbReference type="AlphaFoldDB" id="A0A4P9YIJ3"/>
<reference evidence="3" key="1">
    <citation type="journal article" date="2018" name="Nat. Microbiol.">
        <title>Leveraging single-cell genomics to expand the fungal tree of life.</title>
        <authorList>
            <person name="Ahrendt S.R."/>
            <person name="Quandt C.A."/>
            <person name="Ciobanu D."/>
            <person name="Clum A."/>
            <person name="Salamov A."/>
            <person name="Andreopoulos B."/>
            <person name="Cheng J.F."/>
            <person name="Woyke T."/>
            <person name="Pelin A."/>
            <person name="Henrissat B."/>
            <person name="Reynolds N.K."/>
            <person name="Benny G.L."/>
            <person name="Smith M.E."/>
            <person name="James T.Y."/>
            <person name="Grigoriev I.V."/>
        </authorList>
    </citation>
    <scope>NUCLEOTIDE SEQUENCE [LARGE SCALE GENOMIC DNA]</scope>
    <source>
        <strain evidence="3">CSF55</strain>
    </source>
</reference>
<sequence length="270" mass="31082">MAEKRVGGSSKKNDKKSKGQTKKLKIDEKIYMRQPFIPLISEIKLSLSEKAYFKKLSLHGVKELGQYDFETLFEFLQSYDKLKYLSFVDTVVSPNSLIKFCDFIVSSKELETLEMVKCSSSFSKNLLHQISSNSSLKMLNMNFNSMEPNALNGFFTGLLSNCLNSKLEHISFRYCDCNASYIPPLTEILKFSFRLLGNKFTYEESKNYIKWIQGRKSVGQIGPSSLLPESCVDHENFRKLILINKLFKKLQKKQKARMLKAAKISAKRNK</sequence>
<evidence type="ECO:0000313" key="2">
    <source>
        <dbReference type="EMBL" id="RKP18130.1"/>
    </source>
</evidence>
<dbReference type="EMBL" id="ML005552">
    <property type="protein sequence ID" value="RKP18130.1"/>
    <property type="molecule type" value="Genomic_DNA"/>
</dbReference>
<evidence type="ECO:0000256" key="1">
    <source>
        <dbReference type="SAM" id="MobiDB-lite"/>
    </source>
</evidence>
<feature type="region of interest" description="Disordered" evidence="1">
    <location>
        <begin position="1"/>
        <end position="21"/>
    </location>
</feature>
<dbReference type="SUPFAM" id="SSF52047">
    <property type="entry name" value="RNI-like"/>
    <property type="match status" value="1"/>
</dbReference>
<dbReference type="Proteomes" id="UP000281549">
    <property type="component" value="Unassembled WGS sequence"/>
</dbReference>
<dbReference type="InterPro" id="IPR032675">
    <property type="entry name" value="LRR_dom_sf"/>
</dbReference>
<accession>A0A4P9YIJ3</accession>
<dbReference type="Gene3D" id="3.80.10.10">
    <property type="entry name" value="Ribonuclease Inhibitor"/>
    <property type="match status" value="1"/>
</dbReference>
<organism evidence="2 3">
    <name type="scientific">Rozella allomycis (strain CSF55)</name>
    <dbReference type="NCBI Taxonomy" id="988480"/>
    <lineage>
        <taxon>Eukaryota</taxon>
        <taxon>Fungi</taxon>
        <taxon>Fungi incertae sedis</taxon>
        <taxon>Cryptomycota</taxon>
        <taxon>Cryptomycota incertae sedis</taxon>
        <taxon>Rozella</taxon>
    </lineage>
</organism>
<evidence type="ECO:0008006" key="4">
    <source>
        <dbReference type="Google" id="ProtNLM"/>
    </source>
</evidence>
<evidence type="ECO:0000313" key="3">
    <source>
        <dbReference type="Proteomes" id="UP000281549"/>
    </source>
</evidence>
<name>A0A4P9YIJ3_ROZAC</name>